<gene>
    <name evidence="2" type="ORF">BIV23_03605</name>
</gene>
<accession>A0A1S2QNH2</accession>
<dbReference type="AlphaFoldDB" id="A0A1S2QNH2"/>
<sequence>MSGISTLTIDSPISEETAMTRIAKIVATTALILGTTATAVSPALADSHQPVSPDNAHATLVVPHNTHVTDSDS</sequence>
<dbReference type="EMBL" id="MLYO01000011">
    <property type="protein sequence ID" value="OIK07187.1"/>
    <property type="molecule type" value="Genomic_DNA"/>
</dbReference>
<evidence type="ECO:0000256" key="1">
    <source>
        <dbReference type="SAM" id="MobiDB-lite"/>
    </source>
</evidence>
<keyword evidence="3" id="KW-1185">Reference proteome</keyword>
<evidence type="ECO:0000313" key="3">
    <source>
        <dbReference type="Proteomes" id="UP000179642"/>
    </source>
</evidence>
<comment type="caution">
    <text evidence="2">The sequence shown here is derived from an EMBL/GenBank/DDBJ whole genome shotgun (WGS) entry which is preliminary data.</text>
</comment>
<proteinExistence type="predicted"/>
<protein>
    <submittedName>
        <fullName evidence="2">Uncharacterized protein</fullName>
    </submittedName>
</protein>
<dbReference type="Proteomes" id="UP000179642">
    <property type="component" value="Unassembled WGS sequence"/>
</dbReference>
<feature type="region of interest" description="Disordered" evidence="1">
    <location>
        <begin position="45"/>
        <end position="73"/>
    </location>
</feature>
<organism evidence="2 3">
    <name type="scientific">Streptomyces monashensis</name>
    <dbReference type="NCBI Taxonomy" id="1678012"/>
    <lineage>
        <taxon>Bacteria</taxon>
        <taxon>Bacillati</taxon>
        <taxon>Actinomycetota</taxon>
        <taxon>Actinomycetes</taxon>
        <taxon>Kitasatosporales</taxon>
        <taxon>Streptomycetaceae</taxon>
        <taxon>Streptomyces</taxon>
    </lineage>
</organism>
<reference evidence="2 3" key="1">
    <citation type="submission" date="2016-10" db="EMBL/GenBank/DDBJ databases">
        <title>Genome sequence of Streptomyces sp. MUSC 1.</title>
        <authorList>
            <person name="Lee L.-H."/>
            <person name="Ser H.-L."/>
            <person name="Law J.W.-F."/>
        </authorList>
    </citation>
    <scope>NUCLEOTIDE SEQUENCE [LARGE SCALE GENOMIC DNA]</scope>
    <source>
        <strain evidence="2 3">MUSC 1</strain>
    </source>
</reference>
<name>A0A1S2QNH2_9ACTN</name>
<evidence type="ECO:0000313" key="2">
    <source>
        <dbReference type="EMBL" id="OIK07187.1"/>
    </source>
</evidence>